<name>A0A481Z143_9VIRU</name>
<protein>
    <submittedName>
        <fullName evidence="1">Uncharacterized protein</fullName>
    </submittedName>
</protein>
<dbReference type="SUPFAM" id="SSF159501">
    <property type="entry name" value="EreA/ChaN-like"/>
    <property type="match status" value="1"/>
</dbReference>
<evidence type="ECO:0000313" key="1">
    <source>
        <dbReference type="EMBL" id="QBK88795.1"/>
    </source>
</evidence>
<accession>A0A481Z143</accession>
<dbReference type="EMBL" id="MK500399">
    <property type="protein sequence ID" value="QBK88795.1"/>
    <property type="molecule type" value="Genomic_DNA"/>
</dbReference>
<proteinExistence type="predicted"/>
<gene>
    <name evidence="1" type="ORF">LCMiAC01_04770</name>
</gene>
<reference evidence="1" key="1">
    <citation type="journal article" date="2019" name="MBio">
        <title>Virus Genomes from Deep Sea Sediments Expand the Ocean Megavirome and Support Independent Origins of Viral Gigantism.</title>
        <authorList>
            <person name="Backstrom D."/>
            <person name="Yutin N."/>
            <person name="Jorgensen S.L."/>
            <person name="Dharamshi J."/>
            <person name="Homa F."/>
            <person name="Zaremba-Niedwiedzka K."/>
            <person name="Spang A."/>
            <person name="Wolf Y.I."/>
            <person name="Koonin E.V."/>
            <person name="Ettema T.J."/>
        </authorList>
    </citation>
    <scope>NUCLEOTIDE SEQUENCE</scope>
</reference>
<sequence length="301" mass="36099">MSEYWWNVRQIIHKIASVKKKVVIMLEDVYPKVANLNKFINRKSKFKLGRTYNYDDSYPLDNYVDLKYDSVEFLKFIEDMIELNKEYDVEIYGINELIDEYSKYRKIDVIEDNLDEIYIMYPEMKKDKSKFANFIIKNRKLMSHPSKFMADFASYIHDVKKSFSIIIAHNEIVQISKLNGFKTMGYMLRKRYGYKYKCIGTASRRGMIKYIGDAVPLFKYYKQPDAVVFIDEGSLQRYLQNRFTIKGTNIFKITGDSDLYYFTSGKFKPMRDIDKNRYRNIKYMDYLIYFYTIAPTHNLVL</sequence>
<dbReference type="Gene3D" id="3.40.1660.10">
    <property type="entry name" value="EreA-like (biosynthetic domain)"/>
    <property type="match status" value="1"/>
</dbReference>
<organism evidence="1">
    <name type="scientific">Mimivirus LCMiAC01</name>
    <dbReference type="NCBI Taxonomy" id="2506608"/>
    <lineage>
        <taxon>Viruses</taxon>
        <taxon>Varidnaviria</taxon>
        <taxon>Bamfordvirae</taxon>
        <taxon>Nucleocytoviricota</taxon>
        <taxon>Megaviricetes</taxon>
        <taxon>Imitervirales</taxon>
        <taxon>Mimiviridae</taxon>
        <taxon>Klosneuvirinae</taxon>
    </lineage>
</organism>